<feature type="binding site" evidence="11">
    <location>
        <position position="57"/>
    </location>
    <ligand>
        <name>ATP</name>
        <dbReference type="ChEBI" id="CHEBI:30616"/>
    </ligand>
</feature>
<dbReference type="PROSITE" id="PS00469">
    <property type="entry name" value="NDPK"/>
    <property type="match status" value="1"/>
</dbReference>
<dbReference type="GO" id="GO:0004550">
    <property type="term" value="F:nucleoside diphosphate kinase activity"/>
    <property type="evidence" value="ECO:0007669"/>
    <property type="project" value="UniProtKB-EC"/>
</dbReference>
<comment type="catalytic activity">
    <reaction evidence="13">
        <text>a 2'-deoxyribonucleoside 5'-diphosphate + ATP = a 2'-deoxyribonucleoside 5'-triphosphate + ADP</text>
        <dbReference type="Rhea" id="RHEA:44640"/>
        <dbReference type="ChEBI" id="CHEBI:30616"/>
        <dbReference type="ChEBI" id="CHEBI:61560"/>
        <dbReference type="ChEBI" id="CHEBI:73316"/>
        <dbReference type="ChEBI" id="CHEBI:456216"/>
        <dbReference type="EC" id="2.7.4.6"/>
    </reaction>
</comment>
<feature type="domain" description="Nucleoside diphosphate kinase-like" evidence="14">
    <location>
        <begin position="1"/>
        <end position="138"/>
    </location>
</feature>
<sequence length="138" mass="15550">MDETLFMIKPDAVEKHRIGSILAEVERAGFEILDMRLVRLRPRDARLFYAVHEGKPFLEELVQFMSSGPVVPIRLRREKAVQALRDLIGATDPREARPGTIRALHAESKGRNAVHASDSPESARAEIEFFFGDGAARR</sequence>
<dbReference type="InterPro" id="IPR023005">
    <property type="entry name" value="Nucleoside_diP_kinase_AS"/>
</dbReference>
<evidence type="ECO:0000256" key="7">
    <source>
        <dbReference type="ARBA" id="ARBA00022777"/>
    </source>
</evidence>
<keyword evidence="8 13" id="KW-0067">ATP-binding</keyword>
<keyword evidence="5" id="KW-0479">Metal-binding</keyword>
<dbReference type="GO" id="GO:0005524">
    <property type="term" value="F:ATP binding"/>
    <property type="evidence" value="ECO:0007669"/>
    <property type="project" value="UniProtKB-KW"/>
</dbReference>
<dbReference type="SMART" id="SM00562">
    <property type="entry name" value="NDK"/>
    <property type="match status" value="1"/>
</dbReference>
<dbReference type="Proteomes" id="UP000320913">
    <property type="component" value="Unassembled WGS sequence"/>
</dbReference>
<feature type="active site" description="Pros-phosphohistidine intermediate" evidence="11">
    <location>
        <position position="115"/>
    </location>
</feature>
<dbReference type="GO" id="GO:0006183">
    <property type="term" value="P:GTP biosynthetic process"/>
    <property type="evidence" value="ECO:0007669"/>
    <property type="project" value="InterPro"/>
</dbReference>
<dbReference type="CDD" id="cd04413">
    <property type="entry name" value="NDPk_I"/>
    <property type="match status" value="1"/>
</dbReference>
<feature type="binding site" evidence="11">
    <location>
        <position position="85"/>
    </location>
    <ligand>
        <name>ATP</name>
        <dbReference type="ChEBI" id="CHEBI:30616"/>
    </ligand>
</feature>
<dbReference type="EMBL" id="VBOV01000170">
    <property type="protein sequence ID" value="TMQ57354.1"/>
    <property type="molecule type" value="Genomic_DNA"/>
</dbReference>
<dbReference type="PANTHER" id="PTHR46161">
    <property type="entry name" value="NUCLEOSIDE DIPHOSPHATE KINASE"/>
    <property type="match status" value="1"/>
</dbReference>
<accession>A0A538T1F0</accession>
<keyword evidence="6 13" id="KW-0547">Nucleotide-binding</keyword>
<dbReference type="NCBIfam" id="NF001908">
    <property type="entry name" value="PRK00668.1"/>
    <property type="match status" value="1"/>
</dbReference>
<keyword evidence="9" id="KW-0460">Magnesium</keyword>
<evidence type="ECO:0000256" key="4">
    <source>
        <dbReference type="ARBA" id="ARBA00022679"/>
    </source>
</evidence>
<evidence type="ECO:0000256" key="3">
    <source>
        <dbReference type="ARBA" id="ARBA00022490"/>
    </source>
</evidence>
<dbReference type="GO" id="GO:0006241">
    <property type="term" value="P:CTP biosynthetic process"/>
    <property type="evidence" value="ECO:0007669"/>
    <property type="project" value="InterPro"/>
</dbReference>
<comment type="similarity">
    <text evidence="2 11 12">Belongs to the NDK family.</text>
</comment>
<organism evidence="16 18">
    <name type="scientific">Eiseniibacteriota bacterium</name>
    <dbReference type="NCBI Taxonomy" id="2212470"/>
    <lineage>
        <taxon>Bacteria</taxon>
        <taxon>Candidatus Eiseniibacteriota</taxon>
    </lineage>
</organism>
<dbReference type="InterPro" id="IPR001564">
    <property type="entry name" value="Nucleoside_diP_kinase"/>
</dbReference>
<dbReference type="GO" id="GO:0046872">
    <property type="term" value="F:metal ion binding"/>
    <property type="evidence" value="ECO:0007669"/>
    <property type="project" value="UniProtKB-KW"/>
</dbReference>
<evidence type="ECO:0000313" key="15">
    <source>
        <dbReference type="EMBL" id="TMQ49971.1"/>
    </source>
</evidence>
<keyword evidence="4 13" id="KW-0808">Transferase</keyword>
<dbReference type="Proteomes" id="UP000316292">
    <property type="component" value="Unassembled WGS sequence"/>
</dbReference>
<dbReference type="FunFam" id="3.30.70.141:FF:000017">
    <property type="entry name" value="Nucleoside diphosphate kinase"/>
    <property type="match status" value="1"/>
</dbReference>
<protein>
    <recommendedName>
        <fullName evidence="13">Nucleoside diphosphate kinase</fullName>
        <ecNumber evidence="13">2.7.4.6</ecNumber>
    </recommendedName>
</protein>
<feature type="binding site" evidence="11">
    <location>
        <position position="102"/>
    </location>
    <ligand>
        <name>ATP</name>
        <dbReference type="ChEBI" id="CHEBI:30616"/>
    </ligand>
</feature>
<dbReference type="Pfam" id="PF00334">
    <property type="entry name" value="NDK"/>
    <property type="match status" value="1"/>
</dbReference>
<dbReference type="PANTHER" id="PTHR46161:SF3">
    <property type="entry name" value="NUCLEOSIDE DIPHOSPHATE KINASE DDB_G0292928-RELATED"/>
    <property type="match status" value="1"/>
</dbReference>
<dbReference type="PRINTS" id="PR01243">
    <property type="entry name" value="NUCDPKINASE"/>
</dbReference>
<evidence type="ECO:0000256" key="11">
    <source>
        <dbReference type="PROSITE-ProRule" id="PRU00706"/>
    </source>
</evidence>
<comment type="caution">
    <text evidence="16">The sequence shown here is derived from an EMBL/GenBank/DDBJ whole genome shotgun (WGS) entry which is preliminary data.</text>
</comment>
<evidence type="ECO:0000256" key="1">
    <source>
        <dbReference type="ARBA" id="ARBA00001946"/>
    </source>
</evidence>
<dbReference type="PROSITE" id="PS51374">
    <property type="entry name" value="NDPK_LIKE"/>
    <property type="match status" value="1"/>
</dbReference>
<keyword evidence="3" id="KW-0963">Cytoplasm</keyword>
<feature type="binding site" evidence="11">
    <location>
        <position position="91"/>
    </location>
    <ligand>
        <name>ATP</name>
        <dbReference type="ChEBI" id="CHEBI:30616"/>
    </ligand>
</feature>
<evidence type="ECO:0000256" key="10">
    <source>
        <dbReference type="ARBA" id="ARBA00023080"/>
    </source>
</evidence>
<evidence type="ECO:0000313" key="16">
    <source>
        <dbReference type="EMBL" id="TMQ57354.1"/>
    </source>
</evidence>
<dbReference type="AlphaFoldDB" id="A0A538T1F0"/>
<feature type="binding site" evidence="11">
    <location>
        <position position="112"/>
    </location>
    <ligand>
        <name>ATP</name>
        <dbReference type="ChEBI" id="CHEBI:30616"/>
    </ligand>
</feature>
<name>A0A538T1F0_UNCEI</name>
<keyword evidence="7 13" id="KW-0418">Kinase</keyword>
<evidence type="ECO:0000256" key="9">
    <source>
        <dbReference type="ARBA" id="ARBA00022842"/>
    </source>
</evidence>
<comment type="cofactor">
    <cofactor evidence="1">
        <name>Mg(2+)</name>
        <dbReference type="ChEBI" id="CHEBI:18420"/>
    </cofactor>
</comment>
<evidence type="ECO:0000313" key="17">
    <source>
        <dbReference type="Proteomes" id="UP000316292"/>
    </source>
</evidence>
<evidence type="ECO:0000259" key="14">
    <source>
        <dbReference type="SMART" id="SM00562"/>
    </source>
</evidence>
<dbReference type="EC" id="2.7.4.6" evidence="13"/>
<gene>
    <name evidence="15" type="ORF">E6K71_03500</name>
    <name evidence="16" type="ORF">E6K75_07085</name>
</gene>
<evidence type="ECO:0000256" key="6">
    <source>
        <dbReference type="ARBA" id="ARBA00022741"/>
    </source>
</evidence>
<evidence type="ECO:0000256" key="5">
    <source>
        <dbReference type="ARBA" id="ARBA00022723"/>
    </source>
</evidence>
<keyword evidence="10" id="KW-0546">Nucleotide metabolism</keyword>
<proteinExistence type="inferred from homology"/>
<evidence type="ECO:0000256" key="2">
    <source>
        <dbReference type="ARBA" id="ARBA00008142"/>
    </source>
</evidence>
<dbReference type="EMBL" id="VBOR01000046">
    <property type="protein sequence ID" value="TMQ49971.1"/>
    <property type="molecule type" value="Genomic_DNA"/>
</dbReference>
<dbReference type="InterPro" id="IPR034907">
    <property type="entry name" value="NDK-like_dom"/>
</dbReference>
<feature type="binding site" evidence="11">
    <location>
        <position position="9"/>
    </location>
    <ligand>
        <name>ATP</name>
        <dbReference type="ChEBI" id="CHEBI:30616"/>
    </ligand>
</feature>
<evidence type="ECO:0000256" key="12">
    <source>
        <dbReference type="RuleBase" id="RU004011"/>
    </source>
</evidence>
<evidence type="ECO:0000256" key="13">
    <source>
        <dbReference type="RuleBase" id="RU004013"/>
    </source>
</evidence>
<evidence type="ECO:0000256" key="8">
    <source>
        <dbReference type="ARBA" id="ARBA00022840"/>
    </source>
</evidence>
<dbReference type="GO" id="GO:0006228">
    <property type="term" value="P:UTP biosynthetic process"/>
    <property type="evidence" value="ECO:0007669"/>
    <property type="project" value="InterPro"/>
</dbReference>
<dbReference type="SUPFAM" id="SSF54919">
    <property type="entry name" value="Nucleoside diphosphate kinase, NDK"/>
    <property type="match status" value="1"/>
</dbReference>
<dbReference type="InterPro" id="IPR036850">
    <property type="entry name" value="NDK-like_dom_sf"/>
</dbReference>
<reference evidence="17 18" key="1">
    <citation type="journal article" date="2019" name="Nat. Microbiol.">
        <title>Mediterranean grassland soil C-N compound turnover is dependent on rainfall and depth, and is mediated by genomically divergent microorganisms.</title>
        <authorList>
            <person name="Diamond S."/>
            <person name="Andeer P.F."/>
            <person name="Li Z."/>
            <person name="Crits-Christoph A."/>
            <person name="Burstein D."/>
            <person name="Anantharaman K."/>
            <person name="Lane K.R."/>
            <person name="Thomas B.C."/>
            <person name="Pan C."/>
            <person name="Northen T.R."/>
            <person name="Banfield J.F."/>
        </authorList>
    </citation>
    <scope>NUCLEOTIDE SEQUENCE [LARGE SCALE GENOMIC DNA]</scope>
    <source>
        <strain evidence="15">WS_1</strain>
        <strain evidence="16">WS_5</strain>
    </source>
</reference>
<dbReference type="Gene3D" id="3.30.70.141">
    <property type="entry name" value="Nucleoside diphosphate kinase-like domain"/>
    <property type="match status" value="1"/>
</dbReference>
<evidence type="ECO:0000313" key="18">
    <source>
        <dbReference type="Proteomes" id="UP000320913"/>
    </source>
</evidence>